<sequence length="138" mass="16150">MKFAQVLLKFHDILNKLVSAKILDDDNFPDAGEMLYAWILRSDVIVPYIERINGNSGLKTFEDNQEQDLIQRLLSQTLHVFWELNKRYKIQEKVNNMLGTFTHDVVLLKTMELPHVDQMPIGNGAIFYQMYIMKTTDD</sequence>
<keyword evidence="1" id="KW-1185">Reference proteome</keyword>
<accession>A0A915MEE7</accession>
<proteinExistence type="predicted"/>
<reference evidence="2" key="1">
    <citation type="submission" date="2022-11" db="UniProtKB">
        <authorList>
            <consortium name="WormBaseParasite"/>
        </authorList>
    </citation>
    <scope>IDENTIFICATION</scope>
</reference>
<evidence type="ECO:0000313" key="2">
    <source>
        <dbReference type="WBParaSite" id="scaffold35085_cov345.g22208"/>
    </source>
</evidence>
<evidence type="ECO:0000313" key="1">
    <source>
        <dbReference type="Proteomes" id="UP000887561"/>
    </source>
</evidence>
<dbReference type="WBParaSite" id="scaffold35085_cov345.g22208">
    <property type="protein sequence ID" value="scaffold35085_cov345.g22208"/>
    <property type="gene ID" value="scaffold35085_cov345.g22208"/>
</dbReference>
<dbReference type="AlphaFoldDB" id="A0A915MEE7"/>
<name>A0A915MEE7_MELJA</name>
<protein>
    <submittedName>
        <fullName evidence="2">Uncharacterized protein</fullName>
    </submittedName>
</protein>
<organism evidence="1 2">
    <name type="scientific">Meloidogyne javanica</name>
    <name type="common">Root-knot nematode worm</name>
    <dbReference type="NCBI Taxonomy" id="6303"/>
    <lineage>
        <taxon>Eukaryota</taxon>
        <taxon>Metazoa</taxon>
        <taxon>Ecdysozoa</taxon>
        <taxon>Nematoda</taxon>
        <taxon>Chromadorea</taxon>
        <taxon>Rhabditida</taxon>
        <taxon>Tylenchina</taxon>
        <taxon>Tylenchomorpha</taxon>
        <taxon>Tylenchoidea</taxon>
        <taxon>Meloidogynidae</taxon>
        <taxon>Meloidogyninae</taxon>
        <taxon>Meloidogyne</taxon>
        <taxon>Meloidogyne incognita group</taxon>
    </lineage>
</organism>
<dbReference type="Proteomes" id="UP000887561">
    <property type="component" value="Unplaced"/>
</dbReference>